<dbReference type="Gene3D" id="1.20.120.1880">
    <property type="entry name" value="Nucleoporin, helical C-terminal domain"/>
    <property type="match status" value="1"/>
</dbReference>
<dbReference type="InterPro" id="IPR042537">
    <property type="entry name" value="Nucleoporin_Nup155_C_2"/>
</dbReference>
<feature type="compositionally biased region" description="Polar residues" evidence="12">
    <location>
        <begin position="458"/>
        <end position="467"/>
    </location>
</feature>
<reference evidence="15" key="1">
    <citation type="submission" date="2023-01" db="EMBL/GenBank/DDBJ databases">
        <title>The chitinases involved in constricting ring structure development in the nematode-trapping fungus Drechslerella dactyloides.</title>
        <authorList>
            <person name="Wang R."/>
            <person name="Zhang L."/>
            <person name="Tang P."/>
            <person name="Li S."/>
            <person name="Liang L."/>
        </authorList>
    </citation>
    <scope>NUCLEOTIDE SEQUENCE</scope>
    <source>
        <strain evidence="15">YMF1.00031</strain>
    </source>
</reference>
<dbReference type="InterPro" id="IPR004870">
    <property type="entry name" value="Nucleoporin_Nup155"/>
</dbReference>
<evidence type="ECO:0000256" key="6">
    <source>
        <dbReference type="ARBA" id="ARBA00022816"/>
    </source>
</evidence>
<dbReference type="FunFam" id="1.25.40.440:FF:000001">
    <property type="entry name" value="Nuclear pore complex subunit"/>
    <property type="match status" value="1"/>
</dbReference>
<keyword evidence="8" id="KW-0811">Translocation</keyword>
<dbReference type="FunFam" id="1.25.40.450:FF:000002">
    <property type="entry name" value="Putative non-repetitive nucleoporin"/>
    <property type="match status" value="1"/>
</dbReference>
<dbReference type="GO" id="GO:0031965">
    <property type="term" value="C:nuclear membrane"/>
    <property type="evidence" value="ECO:0007669"/>
    <property type="project" value="UniProtKB-SubCell"/>
</dbReference>
<protein>
    <recommendedName>
        <fullName evidence="17">Non-repetitive nucleoporin</fullName>
    </recommendedName>
</protein>
<sequence>METQNEFPSFFYSNMAGPSPAPARPDNSLLQPRYPAEQPAHPQNQPHYPTLPRQPPNVSFGPSGSMRGPRYQQALGPVQAPPSTDNLKPIPRAAKTVNEYLASESRYPEFDKILAHGISLDYENTDQERAPFHRTNVFDIPDQIFEAYNQVQVLTKMGLFAEIGRAWITVDHMLYLWNFSSGGDFQEYAEPSKNNILAVNLLRPRPGVFVDSVTHVLLVATSADITLLGVSATSNGRPYNGCDLQIYKTNMTVPVKGINVNIVEGSTKTGRIFFTGTSDNEVYELTYQEQEGWFQPRCGKICHTQTGIIAQFAPKISFLSGPQTAEHTIQMVIDDTRNLLYTLSSTSTIRVFHMRPNNVLVLIITIPFERALSHIRVSHGLPSNLSRATPFVSISAVTAQQGRRVNLVGTTTTGCRLYFSAASAYGSQYSTEPSAPSDMQATHLRLPPKVSSDKSGPPSRNNDSSTSLLLSPARKAAVFAPGYFLCFVSKEELSDAVYMASPDSAKINFISETSSQHLTLHESGSWLDLESRVEAVQLMTPPFHATSNPNGFGNEMAVQFDQAPTEIAILTNTGVHIIKRRRYVEILANSIKYGSSGASSAGVEGEIRRFFETYGRSEGCAASLAVACGALSADSFDSRAMGKVTDTEVAESARKFFIEFGGKARVENEYDSTLVPSLDSVRVSGRHDGIAMYTSRIVRSIWLINVVKATPTANSETWSSNVSVQKLQIIQEQLQRLSEFLAENRSYIEGLSGAESLMRVGSRVEEVAQQAEHRALYSLVQLVSAMIEGISFVLTLLDDKLDEVIGLLPDAVKRQMRELSFENLFTTKTGRALAKELIAAMVNRNIQAGANVDIVADTLRKRCGSFCSADDVVLYKAIEQLRKARDMIDPDSKMRLLQESERLFSQVASTLSQDTLKDAMAEFLSLQYPSGAIRLALSVAKESDRGNLALAYMLDGCPDEDPRREQYESRMNAYVTIFPVLEAVDEEASKSPTSIDGLPTDAQLRHQLAYQVVWDSDDEVFHSRLFDWFFERGLSEKLLSFEGPTIVPYLQRRAAESIEHADLLWQYYSRREIYYDAAATLRELAMSPFDIHLDKRIEYLSRARGLSNCRCPVGTRQAMNELLQRIQEEMDVAMIQADILRRIKEDKRISVNKCAELVKQLDGELLPMTDLFNRFADPYGYWDICLQIFQGADYHGTHEIKRVWQALLQKLHEEAIADPSKYAHEVVSDEFRNLGHRFSLSEYIFPPEDLVPMLEIYAVENVPDTMHTSWVPQTFLDAGVSAELLLRILDGMFYRDEVPFSGSNRKKLVRDAVYVADKWFRSALKRRGKTTLFGGGEQVEGGFKKQYVITTLERYKGILAGPSDEAIRERLERLLIEIKRA</sequence>
<feature type="region of interest" description="Disordered" evidence="12">
    <location>
        <begin position="1"/>
        <end position="90"/>
    </location>
</feature>
<dbReference type="Pfam" id="PF03177">
    <property type="entry name" value="Nucleoporin_C"/>
    <property type="match status" value="1"/>
</dbReference>
<dbReference type="InterPro" id="IPR042538">
    <property type="entry name" value="Nucleoporin_Nup155_C_3"/>
</dbReference>
<evidence type="ECO:0000256" key="2">
    <source>
        <dbReference type="ARBA" id="ARBA00004567"/>
    </source>
</evidence>
<dbReference type="Gene3D" id="1.20.58.1780">
    <property type="match status" value="1"/>
</dbReference>
<evidence type="ECO:0000256" key="9">
    <source>
        <dbReference type="ARBA" id="ARBA00023132"/>
    </source>
</evidence>
<evidence type="ECO:0008006" key="17">
    <source>
        <dbReference type="Google" id="ProtNLM"/>
    </source>
</evidence>
<evidence type="ECO:0000256" key="10">
    <source>
        <dbReference type="ARBA" id="ARBA00023136"/>
    </source>
</evidence>
<keyword evidence="6" id="KW-0509">mRNA transport</keyword>
<feature type="region of interest" description="Disordered" evidence="12">
    <location>
        <begin position="447"/>
        <end position="467"/>
    </location>
</feature>
<evidence type="ECO:0000313" key="16">
    <source>
        <dbReference type="Proteomes" id="UP001221413"/>
    </source>
</evidence>
<dbReference type="GO" id="GO:0051292">
    <property type="term" value="P:nuclear pore complex assembly"/>
    <property type="evidence" value="ECO:0007669"/>
    <property type="project" value="UniProtKB-ARBA"/>
</dbReference>
<dbReference type="GO" id="GO:0044611">
    <property type="term" value="C:nuclear pore inner ring"/>
    <property type="evidence" value="ECO:0007669"/>
    <property type="project" value="TreeGrafter"/>
</dbReference>
<feature type="domain" description="Nucleoporin Nup133/Nup155-like N-terminal" evidence="14">
    <location>
        <begin position="130"/>
        <end position="577"/>
    </location>
</feature>
<evidence type="ECO:0000313" key="15">
    <source>
        <dbReference type="EMBL" id="KAJ6262427.1"/>
    </source>
</evidence>
<dbReference type="GO" id="GO:0036228">
    <property type="term" value="P:protein localization to nuclear inner membrane"/>
    <property type="evidence" value="ECO:0007669"/>
    <property type="project" value="TreeGrafter"/>
</dbReference>
<evidence type="ECO:0000256" key="1">
    <source>
        <dbReference type="ARBA" id="ARBA00004335"/>
    </source>
</evidence>
<dbReference type="EMBL" id="JAQGDS010000003">
    <property type="protein sequence ID" value="KAJ6262427.1"/>
    <property type="molecule type" value="Genomic_DNA"/>
</dbReference>
<dbReference type="PANTHER" id="PTHR10350:SF6">
    <property type="entry name" value="NUCLEAR PORE COMPLEX PROTEIN NUP155"/>
    <property type="match status" value="1"/>
</dbReference>
<keyword evidence="7" id="KW-0653">Protein transport</keyword>
<dbReference type="PANTHER" id="PTHR10350">
    <property type="entry name" value="NUCLEAR PORE COMPLEX PROTEIN NUP155"/>
    <property type="match status" value="1"/>
</dbReference>
<keyword evidence="16" id="KW-1185">Reference proteome</keyword>
<evidence type="ECO:0000256" key="11">
    <source>
        <dbReference type="ARBA" id="ARBA00023242"/>
    </source>
</evidence>
<keyword evidence="5" id="KW-0813">Transport</keyword>
<dbReference type="GO" id="GO:0051028">
    <property type="term" value="P:mRNA transport"/>
    <property type="evidence" value="ECO:0007669"/>
    <property type="project" value="UniProtKB-KW"/>
</dbReference>
<comment type="subcellular location">
    <subcellularLocation>
        <location evidence="1">Nucleus membrane</location>
        <topology evidence="1">Peripheral membrane protein</topology>
        <orientation evidence="1">Cytoplasmic side</orientation>
    </subcellularLocation>
    <subcellularLocation>
        <location evidence="3">Nucleus membrane</location>
        <topology evidence="3">Peripheral membrane protein</topology>
        <orientation evidence="3">Nucleoplasmic side</orientation>
    </subcellularLocation>
    <subcellularLocation>
        <location evidence="2">Nucleus</location>
        <location evidence="2">Nuclear pore complex</location>
    </subcellularLocation>
</comment>
<dbReference type="GO" id="GO:0017056">
    <property type="term" value="F:structural constituent of nuclear pore"/>
    <property type="evidence" value="ECO:0007669"/>
    <property type="project" value="InterPro"/>
</dbReference>
<evidence type="ECO:0000259" key="13">
    <source>
        <dbReference type="Pfam" id="PF03177"/>
    </source>
</evidence>
<gene>
    <name evidence="15" type="ORF">Dda_3235</name>
</gene>
<name>A0AAD6J270_DREDA</name>
<keyword evidence="11" id="KW-0539">Nucleus</keyword>
<comment type="caution">
    <text evidence="15">The sequence shown here is derived from an EMBL/GenBank/DDBJ whole genome shotgun (WGS) entry which is preliminary data.</text>
</comment>
<dbReference type="Proteomes" id="UP001221413">
    <property type="component" value="Unassembled WGS sequence"/>
</dbReference>
<dbReference type="InterPro" id="IPR042533">
    <property type="entry name" value="Nucleoporin_Nup155_C_1"/>
</dbReference>
<evidence type="ECO:0000259" key="14">
    <source>
        <dbReference type="Pfam" id="PF08801"/>
    </source>
</evidence>
<dbReference type="GO" id="GO:0006405">
    <property type="term" value="P:RNA export from nucleus"/>
    <property type="evidence" value="ECO:0007669"/>
    <property type="project" value="TreeGrafter"/>
</dbReference>
<evidence type="ECO:0000256" key="7">
    <source>
        <dbReference type="ARBA" id="ARBA00022927"/>
    </source>
</evidence>
<dbReference type="InterPro" id="IPR007187">
    <property type="entry name" value="Nucleoporin_Nup133/Nup155_C"/>
</dbReference>
<dbReference type="Pfam" id="PF08801">
    <property type="entry name" value="Nucleoporin_N"/>
    <property type="match status" value="1"/>
</dbReference>
<evidence type="ECO:0000256" key="3">
    <source>
        <dbReference type="ARBA" id="ARBA00004620"/>
    </source>
</evidence>
<proteinExistence type="inferred from homology"/>
<organism evidence="15 16">
    <name type="scientific">Drechslerella dactyloides</name>
    <name type="common">Nematode-trapping fungus</name>
    <name type="synonym">Arthrobotrys dactyloides</name>
    <dbReference type="NCBI Taxonomy" id="74499"/>
    <lineage>
        <taxon>Eukaryota</taxon>
        <taxon>Fungi</taxon>
        <taxon>Dikarya</taxon>
        <taxon>Ascomycota</taxon>
        <taxon>Pezizomycotina</taxon>
        <taxon>Orbiliomycetes</taxon>
        <taxon>Orbiliales</taxon>
        <taxon>Orbiliaceae</taxon>
        <taxon>Drechslerella</taxon>
    </lineage>
</organism>
<feature type="domain" description="Nucleoporin Nup133/Nup155-like C-terminal" evidence="13">
    <location>
        <begin position="684"/>
        <end position="1325"/>
    </location>
</feature>
<evidence type="ECO:0000256" key="5">
    <source>
        <dbReference type="ARBA" id="ARBA00022448"/>
    </source>
</evidence>
<evidence type="ECO:0000256" key="4">
    <source>
        <dbReference type="ARBA" id="ARBA00007373"/>
    </source>
</evidence>
<dbReference type="GO" id="GO:0006606">
    <property type="term" value="P:protein import into nucleus"/>
    <property type="evidence" value="ECO:0007669"/>
    <property type="project" value="TreeGrafter"/>
</dbReference>
<dbReference type="InterPro" id="IPR014908">
    <property type="entry name" value="Nucleoporin_Nup133/Nup155_N"/>
</dbReference>
<dbReference type="Gene3D" id="1.25.40.450">
    <property type="entry name" value="Nucleoporin, helical domain, N-terminal subdomain"/>
    <property type="match status" value="1"/>
</dbReference>
<dbReference type="Gene3D" id="1.25.40.440">
    <property type="entry name" value="Nucleoporin, helical domain, central subdomain"/>
    <property type="match status" value="1"/>
</dbReference>
<keyword evidence="9" id="KW-0906">Nuclear pore complex</keyword>
<dbReference type="GO" id="GO:0000972">
    <property type="term" value="P:transcription-dependent tethering of RNA polymerase II gene DNA at nuclear periphery"/>
    <property type="evidence" value="ECO:0007669"/>
    <property type="project" value="TreeGrafter"/>
</dbReference>
<accession>A0AAD6J270</accession>
<comment type="similarity">
    <text evidence="4">Belongs to the non-repetitive/WGA-negative nucleoporin family.</text>
</comment>
<keyword evidence="10" id="KW-0472">Membrane</keyword>
<evidence type="ECO:0000256" key="8">
    <source>
        <dbReference type="ARBA" id="ARBA00023010"/>
    </source>
</evidence>
<evidence type="ECO:0000256" key="12">
    <source>
        <dbReference type="SAM" id="MobiDB-lite"/>
    </source>
</evidence>